<gene>
    <name evidence="1" type="ORF">EVAR_96900_1</name>
</gene>
<accession>A0A4C1WET2</accession>
<dbReference type="AlphaFoldDB" id="A0A4C1WET2"/>
<reference evidence="1 2" key="1">
    <citation type="journal article" date="2019" name="Commun. Biol.">
        <title>The bagworm genome reveals a unique fibroin gene that provides high tensile strength.</title>
        <authorList>
            <person name="Kono N."/>
            <person name="Nakamura H."/>
            <person name="Ohtoshi R."/>
            <person name="Tomita M."/>
            <person name="Numata K."/>
            <person name="Arakawa K."/>
        </authorList>
    </citation>
    <scope>NUCLEOTIDE SEQUENCE [LARGE SCALE GENOMIC DNA]</scope>
</reference>
<name>A0A4C1WET2_EUMVA</name>
<keyword evidence="2" id="KW-1185">Reference proteome</keyword>
<dbReference type="Proteomes" id="UP000299102">
    <property type="component" value="Unassembled WGS sequence"/>
</dbReference>
<dbReference type="EMBL" id="BGZK01000533">
    <property type="protein sequence ID" value="GBP48919.1"/>
    <property type="molecule type" value="Genomic_DNA"/>
</dbReference>
<organism evidence="1 2">
    <name type="scientific">Eumeta variegata</name>
    <name type="common">Bagworm moth</name>
    <name type="synonym">Eumeta japonica</name>
    <dbReference type="NCBI Taxonomy" id="151549"/>
    <lineage>
        <taxon>Eukaryota</taxon>
        <taxon>Metazoa</taxon>
        <taxon>Ecdysozoa</taxon>
        <taxon>Arthropoda</taxon>
        <taxon>Hexapoda</taxon>
        <taxon>Insecta</taxon>
        <taxon>Pterygota</taxon>
        <taxon>Neoptera</taxon>
        <taxon>Endopterygota</taxon>
        <taxon>Lepidoptera</taxon>
        <taxon>Glossata</taxon>
        <taxon>Ditrysia</taxon>
        <taxon>Tineoidea</taxon>
        <taxon>Psychidae</taxon>
        <taxon>Oiketicinae</taxon>
        <taxon>Eumeta</taxon>
    </lineage>
</organism>
<evidence type="ECO:0000313" key="2">
    <source>
        <dbReference type="Proteomes" id="UP000299102"/>
    </source>
</evidence>
<evidence type="ECO:0000313" key="1">
    <source>
        <dbReference type="EMBL" id="GBP48919.1"/>
    </source>
</evidence>
<sequence>MACGGLKLPIVFDLGVSLPGPAPEYFGATNICLLSLRTQRDLEIGSAQSGVRLTSGSARSALTGYPSIKSGRTALGALSAVRPKLRAKYPTETNGVTIL</sequence>
<protein>
    <submittedName>
        <fullName evidence="1">Uncharacterized protein</fullName>
    </submittedName>
</protein>
<comment type="caution">
    <text evidence="1">The sequence shown here is derived from an EMBL/GenBank/DDBJ whole genome shotgun (WGS) entry which is preliminary data.</text>
</comment>
<proteinExistence type="predicted"/>